<name>A0A0A9FGN6_ARUDO</name>
<sequence>MVVGFSGCGAASVMRCILSSPAGRCCSSRRSWQRRRRPRHRRPEDKTIREIRQVWS</sequence>
<dbReference type="AlphaFoldDB" id="A0A0A9FGN6"/>
<feature type="region of interest" description="Disordered" evidence="1">
    <location>
        <begin position="29"/>
        <end position="56"/>
    </location>
</feature>
<protein>
    <submittedName>
        <fullName evidence="2">Uncharacterized protein</fullName>
    </submittedName>
</protein>
<reference evidence="2" key="2">
    <citation type="journal article" date="2015" name="Data Brief">
        <title>Shoot transcriptome of the giant reed, Arundo donax.</title>
        <authorList>
            <person name="Barrero R.A."/>
            <person name="Guerrero F.D."/>
            <person name="Moolhuijzen P."/>
            <person name="Goolsby J.A."/>
            <person name="Tidwell J."/>
            <person name="Bellgard S.E."/>
            <person name="Bellgard M.I."/>
        </authorList>
    </citation>
    <scope>NUCLEOTIDE SEQUENCE</scope>
    <source>
        <tissue evidence="2">Shoot tissue taken approximately 20 cm above the soil surface</tissue>
    </source>
</reference>
<reference evidence="2" key="1">
    <citation type="submission" date="2014-09" db="EMBL/GenBank/DDBJ databases">
        <authorList>
            <person name="Magalhaes I.L.F."/>
            <person name="Oliveira U."/>
            <person name="Santos F.R."/>
            <person name="Vidigal T.H.D.A."/>
            <person name="Brescovit A.D."/>
            <person name="Santos A.J."/>
        </authorList>
    </citation>
    <scope>NUCLEOTIDE SEQUENCE</scope>
    <source>
        <tissue evidence="2">Shoot tissue taken approximately 20 cm above the soil surface</tissue>
    </source>
</reference>
<evidence type="ECO:0000256" key="1">
    <source>
        <dbReference type="SAM" id="MobiDB-lite"/>
    </source>
</evidence>
<organism evidence="2">
    <name type="scientific">Arundo donax</name>
    <name type="common">Giant reed</name>
    <name type="synonym">Donax arundinaceus</name>
    <dbReference type="NCBI Taxonomy" id="35708"/>
    <lineage>
        <taxon>Eukaryota</taxon>
        <taxon>Viridiplantae</taxon>
        <taxon>Streptophyta</taxon>
        <taxon>Embryophyta</taxon>
        <taxon>Tracheophyta</taxon>
        <taxon>Spermatophyta</taxon>
        <taxon>Magnoliopsida</taxon>
        <taxon>Liliopsida</taxon>
        <taxon>Poales</taxon>
        <taxon>Poaceae</taxon>
        <taxon>PACMAD clade</taxon>
        <taxon>Arundinoideae</taxon>
        <taxon>Arundineae</taxon>
        <taxon>Arundo</taxon>
    </lineage>
</organism>
<proteinExistence type="predicted"/>
<accession>A0A0A9FGN6</accession>
<evidence type="ECO:0000313" key="2">
    <source>
        <dbReference type="EMBL" id="JAE07433.1"/>
    </source>
</evidence>
<feature type="compositionally biased region" description="Basic residues" evidence="1">
    <location>
        <begin position="31"/>
        <end position="41"/>
    </location>
</feature>
<dbReference type="EMBL" id="GBRH01190463">
    <property type="protein sequence ID" value="JAE07433.1"/>
    <property type="molecule type" value="Transcribed_RNA"/>
</dbReference>
<feature type="compositionally biased region" description="Basic and acidic residues" evidence="1">
    <location>
        <begin position="42"/>
        <end position="56"/>
    </location>
</feature>